<reference evidence="9 10" key="1">
    <citation type="submission" date="2017-12" db="EMBL/GenBank/DDBJ databases">
        <title>Hemimetabolous genomes reveal molecular basis of termite eusociality.</title>
        <authorList>
            <person name="Harrison M.C."/>
            <person name="Jongepier E."/>
            <person name="Robertson H.M."/>
            <person name="Arning N."/>
            <person name="Bitard-Feildel T."/>
            <person name="Chao H."/>
            <person name="Childers C.P."/>
            <person name="Dinh H."/>
            <person name="Doddapaneni H."/>
            <person name="Dugan S."/>
            <person name="Gowin J."/>
            <person name="Greiner C."/>
            <person name="Han Y."/>
            <person name="Hu H."/>
            <person name="Hughes D.S.T."/>
            <person name="Huylmans A.-K."/>
            <person name="Kemena C."/>
            <person name="Kremer L.P.M."/>
            <person name="Lee S.L."/>
            <person name="Lopez-Ezquerra A."/>
            <person name="Mallet L."/>
            <person name="Monroy-Kuhn J.M."/>
            <person name="Moser A."/>
            <person name="Murali S.C."/>
            <person name="Muzny D.M."/>
            <person name="Otani S."/>
            <person name="Piulachs M.-D."/>
            <person name="Poelchau M."/>
            <person name="Qu J."/>
            <person name="Schaub F."/>
            <person name="Wada-Katsumata A."/>
            <person name="Worley K.C."/>
            <person name="Xie Q."/>
            <person name="Ylla G."/>
            <person name="Poulsen M."/>
            <person name="Gibbs R.A."/>
            <person name="Schal C."/>
            <person name="Richards S."/>
            <person name="Belles X."/>
            <person name="Korb J."/>
            <person name="Bornberg-Bauer E."/>
        </authorList>
    </citation>
    <scope>NUCLEOTIDE SEQUENCE [LARGE SCALE GENOMIC DNA]</scope>
    <source>
        <tissue evidence="9">Whole body</tissue>
    </source>
</reference>
<keyword evidence="6" id="KW-0472">Membrane</keyword>
<dbReference type="Proteomes" id="UP000235965">
    <property type="component" value="Unassembled WGS sequence"/>
</dbReference>
<dbReference type="PROSITE" id="PS51450">
    <property type="entry name" value="LRR"/>
    <property type="match status" value="2"/>
</dbReference>
<keyword evidence="10" id="KW-1185">Reference proteome</keyword>
<evidence type="ECO:0000313" key="9">
    <source>
        <dbReference type="EMBL" id="PNF37637.1"/>
    </source>
</evidence>
<dbReference type="SMART" id="SM00365">
    <property type="entry name" value="LRR_SD22"/>
    <property type="match status" value="5"/>
</dbReference>
<dbReference type="Pfam" id="PF13855">
    <property type="entry name" value="LRR_8"/>
    <property type="match status" value="2"/>
</dbReference>
<name>A0A2J7R9X6_9NEOP</name>
<dbReference type="EMBL" id="NEVH01006580">
    <property type="protein sequence ID" value="PNF37637.1"/>
    <property type="molecule type" value="Genomic_DNA"/>
</dbReference>
<gene>
    <name evidence="9" type="ORF">B7P43_G11961</name>
</gene>
<feature type="domain" description="LRRNT" evidence="8">
    <location>
        <begin position="203"/>
        <end position="235"/>
    </location>
</feature>
<evidence type="ECO:0000313" key="10">
    <source>
        <dbReference type="Proteomes" id="UP000235965"/>
    </source>
</evidence>
<protein>
    <recommendedName>
        <fullName evidence="8">LRRNT domain-containing protein</fullName>
    </recommendedName>
</protein>
<evidence type="ECO:0000259" key="8">
    <source>
        <dbReference type="SMART" id="SM00013"/>
    </source>
</evidence>
<proteinExistence type="predicted"/>
<evidence type="ECO:0000256" key="5">
    <source>
        <dbReference type="SAM" id="MobiDB-lite"/>
    </source>
</evidence>
<evidence type="ECO:0000256" key="7">
    <source>
        <dbReference type="SAM" id="SignalP"/>
    </source>
</evidence>
<evidence type="ECO:0000256" key="2">
    <source>
        <dbReference type="ARBA" id="ARBA00022729"/>
    </source>
</evidence>
<dbReference type="InterPro" id="IPR050467">
    <property type="entry name" value="LRFN"/>
</dbReference>
<dbReference type="FunFam" id="3.80.10.10:FF:000770">
    <property type="entry name" value="Uncharacterized protein"/>
    <property type="match status" value="2"/>
</dbReference>
<dbReference type="InParanoid" id="A0A2J7R9X6"/>
<keyword evidence="3" id="KW-0677">Repeat</keyword>
<dbReference type="STRING" id="105785.A0A2J7R9X6"/>
<organism evidence="9 10">
    <name type="scientific">Cryptotermes secundus</name>
    <dbReference type="NCBI Taxonomy" id="105785"/>
    <lineage>
        <taxon>Eukaryota</taxon>
        <taxon>Metazoa</taxon>
        <taxon>Ecdysozoa</taxon>
        <taxon>Arthropoda</taxon>
        <taxon>Hexapoda</taxon>
        <taxon>Insecta</taxon>
        <taxon>Pterygota</taxon>
        <taxon>Neoptera</taxon>
        <taxon>Polyneoptera</taxon>
        <taxon>Dictyoptera</taxon>
        <taxon>Blattodea</taxon>
        <taxon>Blattoidea</taxon>
        <taxon>Termitoidae</taxon>
        <taxon>Kalotermitidae</taxon>
        <taxon>Cryptotermitinae</taxon>
        <taxon>Cryptotermes</taxon>
    </lineage>
</organism>
<dbReference type="SUPFAM" id="SSF52058">
    <property type="entry name" value="L domain-like"/>
    <property type="match status" value="1"/>
</dbReference>
<dbReference type="InterPro" id="IPR001611">
    <property type="entry name" value="Leu-rich_rpt"/>
</dbReference>
<feature type="signal peptide" evidence="7">
    <location>
        <begin position="1"/>
        <end position="21"/>
    </location>
</feature>
<feature type="transmembrane region" description="Helical" evidence="6">
    <location>
        <begin position="560"/>
        <end position="582"/>
    </location>
</feature>
<keyword evidence="6" id="KW-1133">Transmembrane helix</keyword>
<dbReference type="PANTHER" id="PTHR45842">
    <property type="entry name" value="SYNAPTIC ADHESION-LIKE MOLECULE SALM"/>
    <property type="match status" value="1"/>
</dbReference>
<dbReference type="OrthoDB" id="694479at2759"/>
<dbReference type="AlphaFoldDB" id="A0A2J7R9X6"/>
<dbReference type="SMART" id="SM00013">
    <property type="entry name" value="LRRNT"/>
    <property type="match status" value="2"/>
</dbReference>
<evidence type="ECO:0000256" key="3">
    <source>
        <dbReference type="ARBA" id="ARBA00022737"/>
    </source>
</evidence>
<keyword evidence="1" id="KW-0433">Leucine-rich repeat</keyword>
<comment type="caution">
    <text evidence="9">The sequence shown here is derived from an EMBL/GenBank/DDBJ whole genome shotgun (WGS) entry which is preliminary data.</text>
</comment>
<dbReference type="InterPro" id="IPR000372">
    <property type="entry name" value="LRRNT"/>
</dbReference>
<dbReference type="SMART" id="SM00369">
    <property type="entry name" value="LRR_TYP"/>
    <property type="match status" value="8"/>
</dbReference>
<keyword evidence="4" id="KW-0325">Glycoprotein</keyword>
<dbReference type="Gene3D" id="3.80.10.10">
    <property type="entry name" value="Ribonuclease Inhibitor"/>
    <property type="match status" value="2"/>
</dbReference>
<keyword evidence="2 7" id="KW-0732">Signal</keyword>
<keyword evidence="6" id="KW-0812">Transmembrane</keyword>
<accession>A0A2J7R9X6</accession>
<dbReference type="InterPro" id="IPR003591">
    <property type="entry name" value="Leu-rich_rpt_typical-subtyp"/>
</dbReference>
<dbReference type="PANTHER" id="PTHR45842:SF12">
    <property type="entry name" value="KEKKON 5, ISOFORM A"/>
    <property type="match status" value="1"/>
</dbReference>
<dbReference type="InterPro" id="IPR032675">
    <property type="entry name" value="LRR_dom_sf"/>
</dbReference>
<feature type="chain" id="PRO_5014476387" description="LRRNT domain-containing protein" evidence="7">
    <location>
        <begin position="22"/>
        <end position="631"/>
    </location>
</feature>
<feature type="domain" description="LRRNT" evidence="8">
    <location>
        <begin position="21"/>
        <end position="53"/>
    </location>
</feature>
<evidence type="ECO:0000256" key="1">
    <source>
        <dbReference type="ARBA" id="ARBA00022614"/>
    </source>
</evidence>
<evidence type="ECO:0000256" key="6">
    <source>
        <dbReference type="SAM" id="Phobius"/>
    </source>
</evidence>
<evidence type="ECO:0000256" key="4">
    <source>
        <dbReference type="ARBA" id="ARBA00023180"/>
    </source>
</evidence>
<feature type="region of interest" description="Disordered" evidence="5">
    <location>
        <begin position="530"/>
        <end position="551"/>
    </location>
</feature>
<sequence>MISEFLMIVALVLAQFAGVSPCPTSCSCQRRYTDCRNSSLTSIPTNVTSNTSTIDFSFNNISILKNQDLPELPHLNLIFLNNNNISQLEPYVFHQTKNLLYLYLNNNKIIEINISLFQFSKKLRYLYLQNNVIRYIHPRLLEHNSDLVMLDISGNNIHKIEPQTFESNRILSWVNIGGITVMEALGPWFIVVLSILQVATVTACPGECTCSFKETTCKNTTWTSIPSGISRDTTVISISYNSIPALLGREIANLEKLTDIFMNDNNIETIEPEFFQTLKKLRRVHLNNNRILSLHYQTFLGAKSLRYLFLENNKISYIDVRLFQYIKKLKVLDISRNRLTKLEPNIFQYNHLLSWVNFRHNQYIDTIGWKTIFKYSLNFSDIQFCDDKFSFYETYTRLPKHKSNNEVYLGLNSQLIREDDKLEKGGKLVIKYSFIKSENLNFEEYDAFIRTIGYDEYITIITRENYYVKVLTDYPIFCYCESYSVWFWCHQLKAKCSNNTSILITFTVSKCSSDKLKNSSLPMSALPNATVTKVDSESETNEDFSHADKTNNNSSSRKAFFIYASISCAITLVMIITARYIYKKTKSDRLQDTSSANRVIELGNVNNVSANNKAQSALLQEPCNYCQVRRA</sequence>
<dbReference type="Pfam" id="PF00560">
    <property type="entry name" value="LRR_1"/>
    <property type="match status" value="1"/>
</dbReference>